<dbReference type="FunFam" id="1.10.630.10:FF:000011">
    <property type="entry name" value="Cytochrome P450 83B1"/>
    <property type="match status" value="1"/>
</dbReference>
<dbReference type="InterPro" id="IPR017972">
    <property type="entry name" value="Cyt_P450_CS"/>
</dbReference>
<protein>
    <submittedName>
        <fullName evidence="13">Cytochrome P450 CYP736C3v1</fullName>
    </submittedName>
</protein>
<evidence type="ECO:0000256" key="7">
    <source>
        <dbReference type="ARBA" id="ARBA00023004"/>
    </source>
</evidence>
<evidence type="ECO:0000256" key="11">
    <source>
        <dbReference type="RuleBase" id="RU000461"/>
    </source>
</evidence>
<dbReference type="Gene3D" id="1.10.630.10">
    <property type="entry name" value="Cytochrome P450"/>
    <property type="match status" value="1"/>
</dbReference>
<evidence type="ECO:0000256" key="8">
    <source>
        <dbReference type="ARBA" id="ARBA00023033"/>
    </source>
</evidence>
<keyword evidence="9 12" id="KW-0472">Membrane</keyword>
<organism evidence="13">
    <name type="scientific">Picea glauca</name>
    <name type="common">White spruce</name>
    <name type="synonym">Pinus glauca</name>
    <dbReference type="NCBI Taxonomy" id="3330"/>
    <lineage>
        <taxon>Eukaryota</taxon>
        <taxon>Viridiplantae</taxon>
        <taxon>Streptophyta</taxon>
        <taxon>Embryophyta</taxon>
        <taxon>Tracheophyta</taxon>
        <taxon>Spermatophyta</taxon>
        <taxon>Pinopsida</taxon>
        <taxon>Pinidae</taxon>
        <taxon>Conifers I</taxon>
        <taxon>Pinales</taxon>
        <taxon>Pinaceae</taxon>
        <taxon>Picea</taxon>
    </lineage>
</organism>
<evidence type="ECO:0000313" key="13">
    <source>
        <dbReference type="EMBL" id="JAI17614.1"/>
    </source>
</evidence>
<evidence type="ECO:0000256" key="9">
    <source>
        <dbReference type="ARBA" id="ARBA00023136"/>
    </source>
</evidence>
<dbReference type="PROSITE" id="PS00086">
    <property type="entry name" value="CYTOCHROME_P450"/>
    <property type="match status" value="1"/>
</dbReference>
<dbReference type="InterPro" id="IPR002401">
    <property type="entry name" value="Cyt_P450_E_grp-I"/>
</dbReference>
<keyword evidence="7 10" id="KW-0408">Iron</keyword>
<feature type="binding site" description="axial binding residue" evidence="10">
    <location>
        <position position="458"/>
    </location>
    <ligand>
        <name>heme</name>
        <dbReference type="ChEBI" id="CHEBI:30413"/>
    </ligand>
    <ligandPart>
        <name>Fe</name>
        <dbReference type="ChEBI" id="CHEBI:18248"/>
    </ligandPart>
</feature>
<dbReference type="PANTHER" id="PTHR47943:SF2">
    <property type="entry name" value="CYTOCHROME P450"/>
    <property type="match status" value="1"/>
</dbReference>
<evidence type="ECO:0000256" key="5">
    <source>
        <dbReference type="ARBA" id="ARBA00022723"/>
    </source>
</evidence>
<dbReference type="CDD" id="cd11072">
    <property type="entry name" value="CYP71-like"/>
    <property type="match status" value="1"/>
</dbReference>
<dbReference type="GO" id="GO:0016705">
    <property type="term" value="F:oxidoreductase activity, acting on paired donors, with incorporation or reduction of molecular oxygen"/>
    <property type="evidence" value="ECO:0007669"/>
    <property type="project" value="InterPro"/>
</dbReference>
<dbReference type="GO" id="GO:0005506">
    <property type="term" value="F:iron ion binding"/>
    <property type="evidence" value="ECO:0007669"/>
    <property type="project" value="InterPro"/>
</dbReference>
<keyword evidence="8 11" id="KW-0503">Monooxygenase</keyword>
<comment type="cofactor">
    <cofactor evidence="1 10">
        <name>heme</name>
        <dbReference type="ChEBI" id="CHEBI:30413"/>
    </cofactor>
</comment>
<dbReference type="PANTHER" id="PTHR47943">
    <property type="entry name" value="CYTOCHROME P450 93A3-LIKE"/>
    <property type="match status" value="1"/>
</dbReference>
<evidence type="ECO:0000256" key="1">
    <source>
        <dbReference type="ARBA" id="ARBA00001971"/>
    </source>
</evidence>
<comment type="subcellular location">
    <subcellularLocation>
        <location evidence="2">Membrane</location>
    </subcellularLocation>
</comment>
<sequence>MSSVEIYSEAVDAMQGHLAAAAICIAVLLSTWMLFRKIHRFNKKLEKLPPGPRPWPIIGHLHMIGKLPHRNLALLSQRYGPLMSLRLGSVPTVIVSSAEMAQQFLKTHDHVFSSRPAMRCAKNMFYDSIDVTFAPYGHYWRLARRICVSELLSPKRLESFRFQREEEVSVITIRSLLEECATVSNPVVDVTKTVSAVVVDILCRMTFGRKYSDNEGYDSRGFRAMIPQVSSLLGAFDIGDFIPYLEWMDLQGFGRQEKEIHKRADGFYEKLIEDHLVQKGSQETRDFVDVLLSVYENSTPEVNLGRDSLKSLLMDMLHAGTDTTSTALEWAMSELLKRPLVMKKAQEELEKVVGLNRKVRESDLPHLPYLQAVVKETLRLYPPAPLMVPHESMDSCTVSDYEIPARTRIIINAWAIGRDPTSWEDAEEFKPERFMGRSVDVRGQDFELLPFGSGRRGCPGIQLAMVVVEFVLGQLLHCFDWRLPDGIQGPDLDMSEKFGISSRRAVALLAVPTPRLPAQAPEPQCS</sequence>
<evidence type="ECO:0000256" key="6">
    <source>
        <dbReference type="ARBA" id="ARBA00023002"/>
    </source>
</evidence>
<dbReference type="InterPro" id="IPR001128">
    <property type="entry name" value="Cyt_P450"/>
</dbReference>
<dbReference type="AlphaFoldDB" id="A0A0G7ZNY3"/>
<name>A0A0G7ZNY3_PICGL</name>
<evidence type="ECO:0000256" key="2">
    <source>
        <dbReference type="ARBA" id="ARBA00004370"/>
    </source>
</evidence>
<feature type="transmembrane region" description="Helical" evidence="12">
    <location>
        <begin position="16"/>
        <end position="35"/>
    </location>
</feature>
<dbReference type="GO" id="GO:0020037">
    <property type="term" value="F:heme binding"/>
    <property type="evidence" value="ECO:0007669"/>
    <property type="project" value="InterPro"/>
</dbReference>
<dbReference type="Pfam" id="PF00067">
    <property type="entry name" value="p450"/>
    <property type="match status" value="1"/>
</dbReference>
<dbReference type="PRINTS" id="PR00463">
    <property type="entry name" value="EP450I"/>
</dbReference>
<evidence type="ECO:0000256" key="3">
    <source>
        <dbReference type="ARBA" id="ARBA00010617"/>
    </source>
</evidence>
<dbReference type="GO" id="GO:0016020">
    <property type="term" value="C:membrane"/>
    <property type="evidence" value="ECO:0007669"/>
    <property type="project" value="UniProtKB-SubCell"/>
</dbReference>
<evidence type="ECO:0000256" key="4">
    <source>
        <dbReference type="ARBA" id="ARBA00022617"/>
    </source>
</evidence>
<evidence type="ECO:0000256" key="10">
    <source>
        <dbReference type="PIRSR" id="PIRSR602401-1"/>
    </source>
</evidence>
<dbReference type="EMBL" id="GCHX01476286">
    <property type="protein sequence ID" value="JAI17614.1"/>
    <property type="molecule type" value="Transcribed_RNA"/>
</dbReference>
<accession>A0A0G7ZNY3</accession>
<proteinExistence type="inferred from homology"/>
<keyword evidence="5 10" id="KW-0479">Metal-binding</keyword>
<dbReference type="PRINTS" id="PR00385">
    <property type="entry name" value="P450"/>
</dbReference>
<gene>
    <name evidence="13" type="primary">cytochrome P450 CYP736C3v1</name>
</gene>
<keyword evidence="12" id="KW-0812">Transmembrane</keyword>
<dbReference type="SUPFAM" id="SSF48264">
    <property type="entry name" value="Cytochrome P450"/>
    <property type="match status" value="1"/>
</dbReference>
<keyword evidence="4 10" id="KW-0349">Heme</keyword>
<evidence type="ECO:0000256" key="12">
    <source>
        <dbReference type="SAM" id="Phobius"/>
    </source>
</evidence>
<keyword evidence="6 11" id="KW-0560">Oxidoreductase</keyword>
<keyword evidence="12" id="KW-1133">Transmembrane helix</keyword>
<dbReference type="InterPro" id="IPR036396">
    <property type="entry name" value="Cyt_P450_sf"/>
</dbReference>
<comment type="similarity">
    <text evidence="3 11">Belongs to the cytochrome P450 family.</text>
</comment>
<reference evidence="13" key="1">
    <citation type="journal article" date="2015" name="Plant J.">
        <title>Improved white spruce (Picea glauca) genome assemblies and annotation of large gene families of conifer terpenoid and phenolic defense metabolism.</title>
        <authorList>
            <person name="Warren R.L."/>
            <person name="Keeling C.I."/>
            <person name="Yuen M.M."/>
            <person name="Raymond A."/>
            <person name="Taylor G.A."/>
            <person name="Vandervalk B.P."/>
            <person name="Mohamadi H."/>
            <person name="Paulino D."/>
            <person name="Chiu R."/>
            <person name="Jackman S.D."/>
            <person name="Robertson G."/>
            <person name="Yang C."/>
            <person name="Hoffmann M."/>
            <person name="Weigel D."/>
            <person name="Nelson D.R."/>
            <person name="Ritland C."/>
            <person name="Isabel N."/>
            <person name="Jaquish B."/>
            <person name="Yanchuk A."/>
            <person name="Bousquet J."/>
            <person name="Jones S.J."/>
            <person name="MacKay J."/>
            <person name="Birol I."/>
            <person name="Bohlmann J."/>
        </authorList>
    </citation>
    <scope>NUCLEOTIDE SEQUENCE</scope>
</reference>
<dbReference type="GO" id="GO:0004497">
    <property type="term" value="F:monooxygenase activity"/>
    <property type="evidence" value="ECO:0007669"/>
    <property type="project" value="UniProtKB-KW"/>
</dbReference>